<feature type="compositionally biased region" description="Basic and acidic residues" evidence="1">
    <location>
        <begin position="121"/>
        <end position="142"/>
    </location>
</feature>
<protein>
    <submittedName>
        <fullName evidence="2">Uncharacterized protein</fullName>
    </submittedName>
</protein>
<dbReference type="AlphaFoldDB" id="A0A671LJF3"/>
<feature type="region of interest" description="Disordered" evidence="1">
    <location>
        <begin position="48"/>
        <end position="187"/>
    </location>
</feature>
<organism evidence="2 3">
    <name type="scientific">Sinocyclocheilus anshuiensis</name>
    <dbReference type="NCBI Taxonomy" id="1608454"/>
    <lineage>
        <taxon>Eukaryota</taxon>
        <taxon>Metazoa</taxon>
        <taxon>Chordata</taxon>
        <taxon>Craniata</taxon>
        <taxon>Vertebrata</taxon>
        <taxon>Euteleostomi</taxon>
        <taxon>Actinopterygii</taxon>
        <taxon>Neopterygii</taxon>
        <taxon>Teleostei</taxon>
        <taxon>Ostariophysi</taxon>
        <taxon>Cypriniformes</taxon>
        <taxon>Cyprinidae</taxon>
        <taxon>Cyprininae</taxon>
        <taxon>Sinocyclocheilus</taxon>
    </lineage>
</organism>
<dbReference type="Ensembl" id="ENSSANT00000020623.1">
    <property type="protein sequence ID" value="ENSSANP00000019332.1"/>
    <property type="gene ID" value="ENSSANG00000010093.1"/>
</dbReference>
<evidence type="ECO:0000313" key="2">
    <source>
        <dbReference type="Ensembl" id="ENSSANP00000019332.1"/>
    </source>
</evidence>
<evidence type="ECO:0000256" key="1">
    <source>
        <dbReference type="SAM" id="MobiDB-lite"/>
    </source>
</evidence>
<name>A0A671LJF3_9TELE</name>
<accession>A0A671LJF3</accession>
<proteinExistence type="predicted"/>
<sequence>MVKLEQKGVTGTDVDLVSHKACSTVVSQCELLVQSEWDTSASQYHINTLLTRMPPPRGKRERTPPARGKRERTPPPRGKRERTPPPRGKRERTPPARGKRERTPPPRGKRERTPPPRGKRERTPPPREDLKRVPPPRRDHQRAPPLREGQKRAPPPRREPQQALTPREPCERTTPLAPTSPGIPAHCVSARDAPRTGGRYWVRQTRPLTPRGLLLRGNCERAPPPRGKRARALPHMHTQTCKETKSNYPPPHLTHMVPIPFIPPCAIRAQFPGKRLFN</sequence>
<feature type="compositionally biased region" description="Basic and acidic residues" evidence="1">
    <location>
        <begin position="148"/>
        <end position="160"/>
    </location>
</feature>
<reference evidence="2" key="2">
    <citation type="submission" date="2025-09" db="UniProtKB">
        <authorList>
            <consortium name="Ensembl"/>
        </authorList>
    </citation>
    <scope>IDENTIFICATION</scope>
</reference>
<reference evidence="2" key="1">
    <citation type="submission" date="2025-08" db="UniProtKB">
        <authorList>
            <consortium name="Ensembl"/>
        </authorList>
    </citation>
    <scope>IDENTIFICATION</scope>
</reference>
<keyword evidence="3" id="KW-1185">Reference proteome</keyword>
<evidence type="ECO:0000313" key="3">
    <source>
        <dbReference type="Proteomes" id="UP000472260"/>
    </source>
</evidence>
<dbReference type="Proteomes" id="UP000472260">
    <property type="component" value="Unassembled WGS sequence"/>
</dbReference>